<accession>A0A371IB81</accession>
<comment type="caution">
    <text evidence="1">The sequence shown here is derived from an EMBL/GenBank/DDBJ whole genome shotgun (WGS) entry which is preliminary data.</text>
</comment>
<dbReference type="OrthoDB" id="1408760at2759"/>
<reference evidence="1" key="1">
    <citation type="submission" date="2018-05" db="EMBL/GenBank/DDBJ databases">
        <title>Draft genome of Mucuna pruriens seed.</title>
        <authorList>
            <person name="Nnadi N.E."/>
            <person name="Vos R."/>
            <person name="Hasami M.H."/>
            <person name="Devisetty U.K."/>
            <person name="Aguiy J.C."/>
        </authorList>
    </citation>
    <scope>NUCLEOTIDE SEQUENCE [LARGE SCALE GENOMIC DNA]</scope>
    <source>
        <strain evidence="1">JCA_2017</strain>
    </source>
</reference>
<gene>
    <name evidence="1" type="ORF">CR513_02969</name>
</gene>
<organism evidence="1 2">
    <name type="scientific">Mucuna pruriens</name>
    <name type="common">Velvet bean</name>
    <name type="synonym">Dolichos pruriens</name>
    <dbReference type="NCBI Taxonomy" id="157652"/>
    <lineage>
        <taxon>Eukaryota</taxon>
        <taxon>Viridiplantae</taxon>
        <taxon>Streptophyta</taxon>
        <taxon>Embryophyta</taxon>
        <taxon>Tracheophyta</taxon>
        <taxon>Spermatophyta</taxon>
        <taxon>Magnoliopsida</taxon>
        <taxon>eudicotyledons</taxon>
        <taxon>Gunneridae</taxon>
        <taxon>Pentapetalae</taxon>
        <taxon>rosids</taxon>
        <taxon>fabids</taxon>
        <taxon>Fabales</taxon>
        <taxon>Fabaceae</taxon>
        <taxon>Papilionoideae</taxon>
        <taxon>50 kb inversion clade</taxon>
        <taxon>NPAAA clade</taxon>
        <taxon>indigoferoid/millettioid clade</taxon>
        <taxon>Phaseoleae</taxon>
        <taxon>Mucuna</taxon>
    </lineage>
</organism>
<dbReference type="PANTHER" id="PTHR11439">
    <property type="entry name" value="GAG-POL-RELATED RETROTRANSPOSON"/>
    <property type="match status" value="1"/>
</dbReference>
<evidence type="ECO:0000313" key="2">
    <source>
        <dbReference type="Proteomes" id="UP000257109"/>
    </source>
</evidence>
<sequence length="166" mass="19045">MMGELKFFLGLQIKKIDEGILINQSIYSDKKVDQATYHGMIGSLLYLTISRPNLMFNVFLCARFQSDHRESHLTIVKRIVRYIKDTTNLGLLFKKSNKYRLASLCYGVYARDKLERKSLDISNQILTKPPHKPLNTSPNTNQSEILSNIPIFKIVQKSPSDPLISI</sequence>
<evidence type="ECO:0000313" key="1">
    <source>
        <dbReference type="EMBL" id="RDY12269.1"/>
    </source>
</evidence>
<dbReference type="AlphaFoldDB" id="A0A371IB81"/>
<keyword evidence="2" id="KW-1185">Reference proteome</keyword>
<dbReference type="EMBL" id="QJKJ01000500">
    <property type="protein sequence ID" value="RDY12269.1"/>
    <property type="molecule type" value="Genomic_DNA"/>
</dbReference>
<protein>
    <submittedName>
        <fullName evidence="1">Mitochondrial protein</fullName>
    </submittedName>
</protein>
<feature type="non-terminal residue" evidence="1">
    <location>
        <position position="1"/>
    </location>
</feature>
<dbReference type="PANTHER" id="PTHR11439:SF442">
    <property type="entry name" value="CYSTEINE-RICH RLK (RECEPTOR-LIKE PROTEIN KINASE) 8"/>
    <property type="match status" value="1"/>
</dbReference>
<proteinExistence type="predicted"/>
<dbReference type="Proteomes" id="UP000257109">
    <property type="component" value="Unassembled WGS sequence"/>
</dbReference>
<name>A0A371IB81_MUCPR</name>